<keyword evidence="8" id="KW-1185">Reference proteome</keyword>
<dbReference type="AlphaFoldDB" id="A0A4Z2ETW6"/>
<dbReference type="GO" id="GO:0008270">
    <property type="term" value="F:zinc ion binding"/>
    <property type="evidence" value="ECO:0007669"/>
    <property type="project" value="UniProtKB-KW"/>
</dbReference>
<dbReference type="OrthoDB" id="6105938at2759"/>
<keyword evidence="3" id="KW-0862">Zinc</keyword>
<keyword evidence="2 4" id="KW-0863">Zinc-finger</keyword>
<evidence type="ECO:0000256" key="1">
    <source>
        <dbReference type="ARBA" id="ARBA00022723"/>
    </source>
</evidence>
<protein>
    <submittedName>
        <fullName evidence="7">Tripartite motif-containing protein 29</fullName>
    </submittedName>
</protein>
<keyword evidence="5" id="KW-0175">Coiled coil</keyword>
<feature type="domain" description="B box-type" evidence="6">
    <location>
        <begin position="1"/>
        <end position="29"/>
    </location>
</feature>
<keyword evidence="1" id="KW-0479">Metal-binding</keyword>
<dbReference type="InterPro" id="IPR000315">
    <property type="entry name" value="Znf_B-box"/>
</dbReference>
<organism evidence="7 8">
    <name type="scientific">Liparis tanakae</name>
    <name type="common">Tanaka's snailfish</name>
    <dbReference type="NCBI Taxonomy" id="230148"/>
    <lineage>
        <taxon>Eukaryota</taxon>
        <taxon>Metazoa</taxon>
        <taxon>Chordata</taxon>
        <taxon>Craniata</taxon>
        <taxon>Vertebrata</taxon>
        <taxon>Euteleostomi</taxon>
        <taxon>Actinopterygii</taxon>
        <taxon>Neopterygii</taxon>
        <taxon>Teleostei</taxon>
        <taxon>Neoteleostei</taxon>
        <taxon>Acanthomorphata</taxon>
        <taxon>Eupercaria</taxon>
        <taxon>Perciformes</taxon>
        <taxon>Cottioidei</taxon>
        <taxon>Cottales</taxon>
        <taxon>Liparidae</taxon>
        <taxon>Liparis</taxon>
    </lineage>
</organism>
<dbReference type="EMBL" id="SRLO01002978">
    <property type="protein sequence ID" value="TNN32021.1"/>
    <property type="molecule type" value="Genomic_DNA"/>
</dbReference>
<evidence type="ECO:0000256" key="3">
    <source>
        <dbReference type="ARBA" id="ARBA00022833"/>
    </source>
</evidence>
<dbReference type="Pfam" id="PF25600">
    <property type="entry name" value="TRIM_CC"/>
    <property type="match status" value="1"/>
</dbReference>
<dbReference type="PANTHER" id="PTHR25465">
    <property type="entry name" value="B-BOX DOMAIN CONTAINING"/>
    <property type="match status" value="1"/>
</dbReference>
<accession>A0A4Z2ETW6</accession>
<reference evidence="7 8" key="1">
    <citation type="submission" date="2019-03" db="EMBL/GenBank/DDBJ databases">
        <title>First draft genome of Liparis tanakae, snailfish: a comprehensive survey of snailfish specific genes.</title>
        <authorList>
            <person name="Kim W."/>
            <person name="Song I."/>
            <person name="Jeong J.-H."/>
            <person name="Kim D."/>
            <person name="Kim S."/>
            <person name="Ryu S."/>
            <person name="Song J.Y."/>
            <person name="Lee S.K."/>
        </authorList>
    </citation>
    <scope>NUCLEOTIDE SEQUENCE [LARGE SCALE GENOMIC DNA]</scope>
    <source>
        <tissue evidence="7">Muscle</tissue>
    </source>
</reference>
<dbReference type="InterPro" id="IPR051051">
    <property type="entry name" value="E3_ubiq-ligase_TRIM/RNF"/>
</dbReference>
<evidence type="ECO:0000259" key="6">
    <source>
        <dbReference type="PROSITE" id="PS50119"/>
    </source>
</evidence>
<dbReference type="Proteomes" id="UP000314294">
    <property type="component" value="Unassembled WGS sequence"/>
</dbReference>
<gene>
    <name evidence="7" type="primary">Trim29_0</name>
    <name evidence="7" type="ORF">EYF80_057820</name>
</gene>
<dbReference type="PROSITE" id="PS50119">
    <property type="entry name" value="ZF_BBOX"/>
    <property type="match status" value="1"/>
</dbReference>
<dbReference type="Pfam" id="PF00643">
    <property type="entry name" value="zf-B_box"/>
    <property type="match status" value="1"/>
</dbReference>
<evidence type="ECO:0000256" key="2">
    <source>
        <dbReference type="ARBA" id="ARBA00022771"/>
    </source>
</evidence>
<sequence>MKMFCRTDQQCICYLCSVDEHKGHDIVSAAAESTQRQSELEGSRLNIQQRIQDREKDLKLLHQEVDAFNLSADKTVEDSEKIFTDLIHLMENKHSDVKQQVRSQQKSEVSRVKDLQEKLEQEISELKRNGAKLKLLSHTEDPNQFLLNYPSLAPRGESADIIISPLRYFEDVTAAVSEVGDKLQDVLGDNWTNISLAVTVVYVLLLPLQSEPETSAGFLLSPMAFFRILLEIAYPT</sequence>
<dbReference type="CDD" id="cd19769">
    <property type="entry name" value="Bbox2_TRIM16-like"/>
    <property type="match status" value="1"/>
</dbReference>
<evidence type="ECO:0000313" key="7">
    <source>
        <dbReference type="EMBL" id="TNN32021.1"/>
    </source>
</evidence>
<evidence type="ECO:0000256" key="5">
    <source>
        <dbReference type="SAM" id="Coils"/>
    </source>
</evidence>
<evidence type="ECO:0000313" key="8">
    <source>
        <dbReference type="Proteomes" id="UP000314294"/>
    </source>
</evidence>
<proteinExistence type="predicted"/>
<dbReference type="PANTHER" id="PTHR25465:SF5">
    <property type="entry name" value="E3 UBIQUITIN_ISG15 LIGASE TRIM25-RELATED"/>
    <property type="match status" value="1"/>
</dbReference>
<dbReference type="Gene3D" id="3.30.160.60">
    <property type="entry name" value="Classic Zinc Finger"/>
    <property type="match status" value="1"/>
</dbReference>
<feature type="coiled-coil region" evidence="5">
    <location>
        <begin position="102"/>
        <end position="136"/>
    </location>
</feature>
<evidence type="ECO:0000256" key="4">
    <source>
        <dbReference type="PROSITE-ProRule" id="PRU00024"/>
    </source>
</evidence>
<comment type="caution">
    <text evidence="7">The sequence shown here is derived from an EMBL/GenBank/DDBJ whole genome shotgun (WGS) entry which is preliminary data.</text>
</comment>
<dbReference type="SUPFAM" id="SSF57845">
    <property type="entry name" value="B-box zinc-binding domain"/>
    <property type="match status" value="1"/>
</dbReference>
<dbReference type="InterPro" id="IPR058030">
    <property type="entry name" value="TRIM8/14/16/25/29/45/65_CC"/>
</dbReference>
<name>A0A4Z2ETW6_9TELE</name>